<sequence length="64" mass="6959">MSMKSEGKRLDAICKSNEDCRPGCQPDQRPKCLSGRCWCFKYPPAAADKISSLISSSANSHGLP</sequence>
<organism evidence="1 2">
    <name type="scientific">Trifolium medium</name>
    <dbReference type="NCBI Taxonomy" id="97028"/>
    <lineage>
        <taxon>Eukaryota</taxon>
        <taxon>Viridiplantae</taxon>
        <taxon>Streptophyta</taxon>
        <taxon>Embryophyta</taxon>
        <taxon>Tracheophyta</taxon>
        <taxon>Spermatophyta</taxon>
        <taxon>Magnoliopsida</taxon>
        <taxon>eudicotyledons</taxon>
        <taxon>Gunneridae</taxon>
        <taxon>Pentapetalae</taxon>
        <taxon>rosids</taxon>
        <taxon>fabids</taxon>
        <taxon>Fabales</taxon>
        <taxon>Fabaceae</taxon>
        <taxon>Papilionoideae</taxon>
        <taxon>50 kb inversion clade</taxon>
        <taxon>NPAAA clade</taxon>
        <taxon>Hologalegina</taxon>
        <taxon>IRL clade</taxon>
        <taxon>Trifolieae</taxon>
        <taxon>Trifolium</taxon>
    </lineage>
</organism>
<evidence type="ECO:0000313" key="2">
    <source>
        <dbReference type="Proteomes" id="UP000265520"/>
    </source>
</evidence>
<evidence type="ECO:0000313" key="1">
    <source>
        <dbReference type="EMBL" id="MCH89010.1"/>
    </source>
</evidence>
<comment type="caution">
    <text evidence="1">The sequence shown here is derived from an EMBL/GenBank/DDBJ whole genome shotgun (WGS) entry which is preliminary data.</text>
</comment>
<dbReference type="Proteomes" id="UP000265520">
    <property type="component" value="Unassembled WGS sequence"/>
</dbReference>
<dbReference type="AlphaFoldDB" id="A0A392MNC5"/>
<accession>A0A392MNC5</accession>
<keyword evidence="2" id="KW-1185">Reference proteome</keyword>
<reference evidence="1 2" key="1">
    <citation type="journal article" date="2018" name="Front. Plant Sci.">
        <title>Red Clover (Trifolium pratense) and Zigzag Clover (T. medium) - A Picture of Genomic Similarities and Differences.</title>
        <authorList>
            <person name="Dluhosova J."/>
            <person name="Istvanek J."/>
            <person name="Nedelnik J."/>
            <person name="Repkova J."/>
        </authorList>
    </citation>
    <scope>NUCLEOTIDE SEQUENCE [LARGE SCALE GENOMIC DNA]</scope>
    <source>
        <strain evidence="2">cv. 10/8</strain>
        <tissue evidence="1">Leaf</tissue>
    </source>
</reference>
<dbReference type="EMBL" id="LXQA010015274">
    <property type="protein sequence ID" value="MCH89010.1"/>
    <property type="molecule type" value="Genomic_DNA"/>
</dbReference>
<proteinExistence type="predicted"/>
<gene>
    <name evidence="1" type="ORF">A2U01_0009903</name>
</gene>
<name>A0A392MNC5_9FABA</name>
<protein>
    <submittedName>
        <fullName evidence="1">Uncharacterized protein</fullName>
    </submittedName>
</protein>